<evidence type="ECO:0000256" key="1">
    <source>
        <dbReference type="ARBA" id="ARBA00023015"/>
    </source>
</evidence>
<gene>
    <name evidence="5" type="ORF">P0Y65_08940</name>
</gene>
<dbReference type="SMART" id="SM00100">
    <property type="entry name" value="cNMP"/>
    <property type="match status" value="1"/>
</dbReference>
<reference evidence="5" key="1">
    <citation type="submission" date="2023-03" db="EMBL/GenBank/DDBJ databases">
        <title>Andean soil-derived lignocellulolytic bacterial consortium as a source of novel taxa and putative plastic-active enzymes.</title>
        <authorList>
            <person name="Diaz-Garcia L."/>
            <person name="Chuvochina M."/>
            <person name="Feuerriegel G."/>
            <person name="Bunk B."/>
            <person name="Sproer C."/>
            <person name="Streit W.R."/>
            <person name="Rodriguez L.M."/>
            <person name="Overmann J."/>
            <person name="Jimenez D.J."/>
        </authorList>
    </citation>
    <scope>NUCLEOTIDE SEQUENCE</scope>
    <source>
        <strain evidence="5">MAG 4196</strain>
    </source>
</reference>
<dbReference type="InterPro" id="IPR036390">
    <property type="entry name" value="WH_DNA-bd_sf"/>
</dbReference>
<dbReference type="GO" id="GO:0006355">
    <property type="term" value="P:regulation of DNA-templated transcription"/>
    <property type="evidence" value="ECO:0007669"/>
    <property type="project" value="InterPro"/>
</dbReference>
<feature type="domain" description="HTH crp-type" evidence="4">
    <location>
        <begin position="145"/>
        <end position="219"/>
    </location>
</feature>
<dbReference type="CDD" id="cd00038">
    <property type="entry name" value="CAP_ED"/>
    <property type="match status" value="1"/>
</dbReference>
<dbReference type="InterPro" id="IPR000595">
    <property type="entry name" value="cNMP-bd_dom"/>
</dbReference>
<dbReference type="SUPFAM" id="SSF51206">
    <property type="entry name" value="cAMP-binding domain-like"/>
    <property type="match status" value="1"/>
</dbReference>
<dbReference type="Pfam" id="PF13545">
    <property type="entry name" value="HTH_Crp_2"/>
    <property type="match status" value="1"/>
</dbReference>
<evidence type="ECO:0000259" key="4">
    <source>
        <dbReference type="PROSITE" id="PS51063"/>
    </source>
</evidence>
<dbReference type="PROSITE" id="PS51063">
    <property type="entry name" value="HTH_CRP_2"/>
    <property type="match status" value="1"/>
</dbReference>
<evidence type="ECO:0000256" key="3">
    <source>
        <dbReference type="ARBA" id="ARBA00023163"/>
    </source>
</evidence>
<sequence length="238" mass="26398">MSIAKYARFASFQSYEAADLRSFELISGPQRVCAKGQFLNHEGQSTPDVYRLRSGWLSCSITTPEGDRQITKIHLPGDLVGMPSMAREVAAETISALTDCVVDVLPLEAFSEIFRKHPRMAGMLFMWSQEERVRLMHQLTLVGRVPSVKRMAAFLLTIVHRVRLSDPEIGDSFVLPLTQQDLGDATGMSVVHANRALRILRERGYASLQKGVFTVHDHAGLTGFAGSPADAKRSTVWI</sequence>
<dbReference type="Pfam" id="PF00027">
    <property type="entry name" value="cNMP_binding"/>
    <property type="match status" value="1"/>
</dbReference>
<protein>
    <submittedName>
        <fullName evidence="5">Crp/Fnr family transcriptional regulator</fullName>
    </submittedName>
</protein>
<dbReference type="SUPFAM" id="SSF46785">
    <property type="entry name" value="Winged helix' DNA-binding domain"/>
    <property type="match status" value="1"/>
</dbReference>
<evidence type="ECO:0000313" key="6">
    <source>
        <dbReference type="Proteomes" id="UP001217476"/>
    </source>
</evidence>
<evidence type="ECO:0000313" key="5">
    <source>
        <dbReference type="EMBL" id="WEK06355.1"/>
    </source>
</evidence>
<dbReference type="Gene3D" id="2.60.120.10">
    <property type="entry name" value="Jelly Rolls"/>
    <property type="match status" value="1"/>
</dbReference>
<dbReference type="SMART" id="SM00419">
    <property type="entry name" value="HTH_CRP"/>
    <property type="match status" value="1"/>
</dbReference>
<evidence type="ECO:0000256" key="2">
    <source>
        <dbReference type="ARBA" id="ARBA00023125"/>
    </source>
</evidence>
<proteinExistence type="predicted"/>
<dbReference type="InterPro" id="IPR018490">
    <property type="entry name" value="cNMP-bd_dom_sf"/>
</dbReference>
<dbReference type="InterPro" id="IPR036388">
    <property type="entry name" value="WH-like_DNA-bd_sf"/>
</dbReference>
<dbReference type="EMBL" id="CP119312">
    <property type="protein sequence ID" value="WEK06355.1"/>
    <property type="molecule type" value="Genomic_DNA"/>
</dbReference>
<keyword evidence="3" id="KW-0804">Transcription</keyword>
<accession>A0AAJ5VY77</accession>
<keyword evidence="2" id="KW-0238">DNA-binding</keyword>
<dbReference type="Gene3D" id="1.10.10.10">
    <property type="entry name" value="Winged helix-like DNA-binding domain superfamily/Winged helix DNA-binding domain"/>
    <property type="match status" value="1"/>
</dbReference>
<dbReference type="Proteomes" id="UP001217476">
    <property type="component" value="Chromosome"/>
</dbReference>
<dbReference type="InterPro" id="IPR012318">
    <property type="entry name" value="HTH_CRP"/>
</dbReference>
<dbReference type="InterPro" id="IPR014710">
    <property type="entry name" value="RmlC-like_jellyroll"/>
</dbReference>
<organism evidence="5 6">
    <name type="scientific">Candidatus Devosia phytovorans</name>
    <dbReference type="NCBI Taxonomy" id="3121372"/>
    <lineage>
        <taxon>Bacteria</taxon>
        <taxon>Pseudomonadati</taxon>
        <taxon>Pseudomonadota</taxon>
        <taxon>Alphaproteobacteria</taxon>
        <taxon>Hyphomicrobiales</taxon>
        <taxon>Devosiaceae</taxon>
        <taxon>Devosia</taxon>
    </lineage>
</organism>
<dbReference type="AlphaFoldDB" id="A0AAJ5VY77"/>
<name>A0AAJ5VY77_9HYPH</name>
<keyword evidence="1" id="KW-0805">Transcription regulation</keyword>
<dbReference type="GO" id="GO:0003677">
    <property type="term" value="F:DNA binding"/>
    <property type="evidence" value="ECO:0007669"/>
    <property type="project" value="UniProtKB-KW"/>
</dbReference>